<protein>
    <submittedName>
        <fullName evidence="1">Uncharacterized protein</fullName>
    </submittedName>
</protein>
<keyword evidence="2" id="KW-1185">Reference proteome</keyword>
<dbReference type="OrthoDB" id="3036049at2759"/>
<dbReference type="EMBL" id="RWJN01000059">
    <property type="protein sequence ID" value="TCD68712.1"/>
    <property type="molecule type" value="Genomic_DNA"/>
</dbReference>
<comment type="caution">
    <text evidence="1">The sequence shown here is derived from an EMBL/GenBank/DDBJ whole genome shotgun (WGS) entry which is preliminary data.</text>
</comment>
<dbReference type="STRING" id="92696.A0A4R0RND5"/>
<sequence length="260" mass="28991">MFTMPQPEDAEKWEGCPVVQLSDTKQDLVRFLSALFDLGSTYFGSNHRLPFIDVSAFLRLGTKYGVDYLRQEAIKRLESVFPPQLQAFRNAYTDVALALKVHAGSETDKFPNPGLKVADQDMFAIINLASTFGLSAILPLVYYCCAQHDDDALVDGSVDEDGVHHQLSCVDLRRVLRGRASLQDLRDRSLCSTKLGSLRDRRLKVMRFAKCLMEVEAVVSSTSLCSSCKQAYGETAGIVRGEAWNRLGDIFALEVEWPLS</sequence>
<accession>A0A4R0RND5</accession>
<evidence type="ECO:0000313" key="1">
    <source>
        <dbReference type="EMBL" id="TCD68712.1"/>
    </source>
</evidence>
<name>A0A4R0RND5_9APHY</name>
<gene>
    <name evidence="1" type="ORF">EIP91_009996</name>
</gene>
<reference evidence="1 2" key="1">
    <citation type="submission" date="2018-11" db="EMBL/GenBank/DDBJ databases">
        <title>Genome assembly of Steccherinum ochraceum LE-BIN_3174, the white-rot fungus of the Steccherinaceae family (The Residual Polyporoid clade, Polyporales, Basidiomycota).</title>
        <authorList>
            <person name="Fedorova T.V."/>
            <person name="Glazunova O.A."/>
            <person name="Landesman E.O."/>
            <person name="Moiseenko K.V."/>
            <person name="Psurtseva N.V."/>
            <person name="Savinova O.S."/>
            <person name="Shakhova N.V."/>
            <person name="Tyazhelova T.V."/>
            <person name="Vasina D.V."/>
        </authorList>
    </citation>
    <scope>NUCLEOTIDE SEQUENCE [LARGE SCALE GENOMIC DNA]</scope>
    <source>
        <strain evidence="1 2">LE-BIN_3174</strain>
    </source>
</reference>
<proteinExistence type="predicted"/>
<organism evidence="1 2">
    <name type="scientific">Steccherinum ochraceum</name>
    <dbReference type="NCBI Taxonomy" id="92696"/>
    <lineage>
        <taxon>Eukaryota</taxon>
        <taxon>Fungi</taxon>
        <taxon>Dikarya</taxon>
        <taxon>Basidiomycota</taxon>
        <taxon>Agaricomycotina</taxon>
        <taxon>Agaricomycetes</taxon>
        <taxon>Polyporales</taxon>
        <taxon>Steccherinaceae</taxon>
        <taxon>Steccherinum</taxon>
    </lineage>
</organism>
<dbReference type="AlphaFoldDB" id="A0A4R0RND5"/>
<dbReference type="Proteomes" id="UP000292702">
    <property type="component" value="Unassembled WGS sequence"/>
</dbReference>
<evidence type="ECO:0000313" key="2">
    <source>
        <dbReference type="Proteomes" id="UP000292702"/>
    </source>
</evidence>